<dbReference type="PANTHER" id="PTHR30614">
    <property type="entry name" value="MEMBRANE COMPONENT OF AMINO ACID ABC TRANSPORTER"/>
    <property type="match status" value="1"/>
</dbReference>
<evidence type="ECO:0000256" key="5">
    <source>
        <dbReference type="ARBA" id="ARBA00023136"/>
    </source>
</evidence>
<organism evidence="7 8">
    <name type="scientific">Nocardioides albertanoniae</name>
    <dbReference type="NCBI Taxonomy" id="1175486"/>
    <lineage>
        <taxon>Bacteria</taxon>
        <taxon>Bacillati</taxon>
        <taxon>Actinomycetota</taxon>
        <taxon>Actinomycetes</taxon>
        <taxon>Propionibacteriales</taxon>
        <taxon>Nocardioidaceae</taxon>
        <taxon>Nocardioides</taxon>
    </lineage>
</organism>
<keyword evidence="8" id="KW-1185">Reference proteome</keyword>
<evidence type="ECO:0000256" key="3">
    <source>
        <dbReference type="ARBA" id="ARBA00022970"/>
    </source>
</evidence>
<evidence type="ECO:0000313" key="8">
    <source>
        <dbReference type="Proteomes" id="UP000320209"/>
    </source>
</evidence>
<keyword evidence="2 6" id="KW-0812">Transmembrane</keyword>
<sequence>MSKTAADDDCVGLDTLAGAHGSAGAGTDARAAVADRRRRVETSTVEWVIAALLVLLLVRLLWSTVTNENLLLGEVVDRLLDPDVLAGVWLTVRMTALVAVVAAMIGLVVNRMKRSGNPALRGLAGAYVWVFGSIPVLVQLLLWSNIALLFPDISLGIPGVHLDAMRLVTPVYAAIAGLTTAMGAYAARALSDGDRATALGDITVATLQATSLVSVLAITDLLGVVRALEERNHLIIPLLAVAAVWYLVLVTAARAGIRVMSLALSTDRSAGSGRAG</sequence>
<dbReference type="Gene3D" id="1.10.3720.10">
    <property type="entry name" value="MetI-like"/>
    <property type="match status" value="1"/>
</dbReference>
<dbReference type="GO" id="GO:0005886">
    <property type="term" value="C:plasma membrane"/>
    <property type="evidence" value="ECO:0007669"/>
    <property type="project" value="TreeGrafter"/>
</dbReference>
<keyword evidence="4 6" id="KW-1133">Transmembrane helix</keyword>
<dbReference type="RefSeq" id="WP_141782021.1">
    <property type="nucleotide sequence ID" value="NZ_VFOV01000001.1"/>
</dbReference>
<protein>
    <submittedName>
        <fullName evidence="7">Polar amino acid transport system permease protein</fullName>
    </submittedName>
</protein>
<feature type="transmembrane region" description="Helical" evidence="6">
    <location>
        <begin position="170"/>
        <end position="190"/>
    </location>
</feature>
<reference evidence="7 8" key="1">
    <citation type="submission" date="2019-06" db="EMBL/GenBank/DDBJ databases">
        <title>Sequencing the genomes of 1000 actinobacteria strains.</title>
        <authorList>
            <person name="Klenk H.-P."/>
        </authorList>
    </citation>
    <scope>NUCLEOTIDE SEQUENCE [LARGE SCALE GENOMIC DNA]</scope>
    <source>
        <strain evidence="7 8">DSM 25218</strain>
    </source>
</reference>
<evidence type="ECO:0000256" key="4">
    <source>
        <dbReference type="ARBA" id="ARBA00022989"/>
    </source>
</evidence>
<dbReference type="GO" id="GO:0055085">
    <property type="term" value="P:transmembrane transport"/>
    <property type="evidence" value="ECO:0007669"/>
    <property type="project" value="InterPro"/>
</dbReference>
<evidence type="ECO:0000313" key="7">
    <source>
        <dbReference type="EMBL" id="TQL70235.1"/>
    </source>
</evidence>
<feature type="transmembrane region" description="Helical" evidence="6">
    <location>
        <begin position="202"/>
        <end position="228"/>
    </location>
</feature>
<gene>
    <name evidence="7" type="ORF">FB381_4164</name>
</gene>
<name>A0A543ACA3_9ACTN</name>
<keyword evidence="5 6" id="KW-0472">Membrane</keyword>
<keyword evidence="3" id="KW-0813">Transport</keyword>
<feature type="transmembrane region" description="Helical" evidence="6">
    <location>
        <begin position="85"/>
        <end position="110"/>
    </location>
</feature>
<dbReference type="InterPro" id="IPR035906">
    <property type="entry name" value="MetI-like_sf"/>
</dbReference>
<dbReference type="GO" id="GO:0006865">
    <property type="term" value="P:amino acid transport"/>
    <property type="evidence" value="ECO:0007669"/>
    <property type="project" value="UniProtKB-KW"/>
</dbReference>
<dbReference type="SUPFAM" id="SSF161098">
    <property type="entry name" value="MetI-like"/>
    <property type="match status" value="1"/>
</dbReference>
<evidence type="ECO:0000256" key="6">
    <source>
        <dbReference type="SAM" id="Phobius"/>
    </source>
</evidence>
<dbReference type="AlphaFoldDB" id="A0A543ACA3"/>
<proteinExistence type="predicted"/>
<comment type="caution">
    <text evidence="7">The sequence shown here is derived from an EMBL/GenBank/DDBJ whole genome shotgun (WGS) entry which is preliminary data.</text>
</comment>
<feature type="transmembrane region" description="Helical" evidence="6">
    <location>
        <begin position="122"/>
        <end position="150"/>
    </location>
</feature>
<dbReference type="PANTHER" id="PTHR30614:SF0">
    <property type="entry name" value="L-CYSTINE TRANSPORT SYSTEM PERMEASE PROTEIN TCYL"/>
    <property type="match status" value="1"/>
</dbReference>
<dbReference type="OrthoDB" id="92598at2"/>
<evidence type="ECO:0000256" key="1">
    <source>
        <dbReference type="ARBA" id="ARBA00004141"/>
    </source>
</evidence>
<feature type="transmembrane region" description="Helical" evidence="6">
    <location>
        <begin position="45"/>
        <end position="65"/>
    </location>
</feature>
<accession>A0A543ACA3</accession>
<evidence type="ECO:0000256" key="2">
    <source>
        <dbReference type="ARBA" id="ARBA00022692"/>
    </source>
</evidence>
<comment type="subcellular location">
    <subcellularLocation>
        <location evidence="1">Membrane</location>
        <topology evidence="1">Multi-pass membrane protein</topology>
    </subcellularLocation>
</comment>
<feature type="transmembrane region" description="Helical" evidence="6">
    <location>
        <begin position="234"/>
        <end position="253"/>
    </location>
</feature>
<keyword evidence="3" id="KW-0029">Amino-acid transport</keyword>
<dbReference type="EMBL" id="VFOV01000001">
    <property type="protein sequence ID" value="TQL70235.1"/>
    <property type="molecule type" value="Genomic_DNA"/>
</dbReference>
<dbReference type="Proteomes" id="UP000320209">
    <property type="component" value="Unassembled WGS sequence"/>
</dbReference>
<dbReference type="InterPro" id="IPR043429">
    <property type="entry name" value="ArtM/GltK/GlnP/TcyL/YhdX-like"/>
</dbReference>